<gene>
    <name evidence="1" type="ORF">DT376_44230</name>
</gene>
<comment type="caution">
    <text evidence="1">The sequence shown here is derived from an EMBL/GenBank/DDBJ whole genome shotgun (WGS) entry which is preliminary data.</text>
</comment>
<name>A0A367LU26_PSEAI</name>
<dbReference type="AlphaFoldDB" id="A0A367LU26"/>
<reference evidence="1 2" key="1">
    <citation type="submission" date="2018-07" db="EMBL/GenBank/DDBJ databases">
        <title>Mechanisms of high-level aminoglycoside resistance among Gram-negative pathogens in Brazil.</title>
        <authorList>
            <person name="Ballaben A.S."/>
            <person name="Darini A.L.C."/>
            <person name="Doi Y."/>
        </authorList>
    </citation>
    <scope>NUCLEOTIDE SEQUENCE [LARGE SCALE GENOMIC DNA]</scope>
    <source>
        <strain evidence="1 2">B2-305</strain>
    </source>
</reference>
<feature type="non-terminal residue" evidence="1">
    <location>
        <position position="1"/>
    </location>
</feature>
<evidence type="ECO:0000313" key="1">
    <source>
        <dbReference type="EMBL" id="RCI65692.1"/>
    </source>
</evidence>
<accession>A0A367LU26</accession>
<proteinExistence type="predicted"/>
<protein>
    <submittedName>
        <fullName evidence="1">Chemotaxis protein CheW</fullName>
    </submittedName>
</protein>
<sequence length="37" mass="4067">TEYLLGLATAGERMLILVDIERLMTSREMALVDEAAA</sequence>
<dbReference type="EMBL" id="QORE01003938">
    <property type="protein sequence ID" value="RCI65692.1"/>
    <property type="molecule type" value="Genomic_DNA"/>
</dbReference>
<organism evidence="1 2">
    <name type="scientific">Pseudomonas aeruginosa</name>
    <dbReference type="NCBI Taxonomy" id="287"/>
    <lineage>
        <taxon>Bacteria</taxon>
        <taxon>Pseudomonadati</taxon>
        <taxon>Pseudomonadota</taxon>
        <taxon>Gammaproteobacteria</taxon>
        <taxon>Pseudomonadales</taxon>
        <taxon>Pseudomonadaceae</taxon>
        <taxon>Pseudomonas</taxon>
    </lineage>
</organism>
<evidence type="ECO:0000313" key="2">
    <source>
        <dbReference type="Proteomes" id="UP000253594"/>
    </source>
</evidence>
<dbReference type="Proteomes" id="UP000253594">
    <property type="component" value="Unassembled WGS sequence"/>
</dbReference>